<organism evidence="1 2">
    <name type="scientific">Streblomastix strix</name>
    <dbReference type="NCBI Taxonomy" id="222440"/>
    <lineage>
        <taxon>Eukaryota</taxon>
        <taxon>Metamonada</taxon>
        <taxon>Preaxostyla</taxon>
        <taxon>Oxymonadida</taxon>
        <taxon>Streblomastigidae</taxon>
        <taxon>Streblomastix</taxon>
    </lineage>
</organism>
<protein>
    <submittedName>
        <fullName evidence="1">Uncharacterized protein</fullName>
    </submittedName>
</protein>
<dbReference type="AlphaFoldDB" id="A0A5J4T5J8"/>
<dbReference type="Proteomes" id="UP000324800">
    <property type="component" value="Unassembled WGS sequence"/>
</dbReference>
<sequence>GLDLRIYSNKVGRKVLSDIFDADQIKRPRGYSEDLKT</sequence>
<evidence type="ECO:0000313" key="2">
    <source>
        <dbReference type="Proteomes" id="UP000324800"/>
    </source>
</evidence>
<reference evidence="1 2" key="1">
    <citation type="submission" date="2019-03" db="EMBL/GenBank/DDBJ databases">
        <title>Single cell metagenomics reveals metabolic interactions within the superorganism composed of flagellate Streblomastix strix and complex community of Bacteroidetes bacteria on its surface.</title>
        <authorList>
            <person name="Treitli S.C."/>
            <person name="Kolisko M."/>
            <person name="Husnik F."/>
            <person name="Keeling P."/>
            <person name="Hampl V."/>
        </authorList>
    </citation>
    <scope>NUCLEOTIDE SEQUENCE [LARGE SCALE GENOMIC DNA]</scope>
    <source>
        <strain evidence="1">ST1C</strain>
    </source>
</reference>
<comment type="caution">
    <text evidence="1">The sequence shown here is derived from an EMBL/GenBank/DDBJ whole genome shotgun (WGS) entry which is preliminary data.</text>
</comment>
<dbReference type="EMBL" id="SNRW01038416">
    <property type="protein sequence ID" value="KAA6353282.1"/>
    <property type="molecule type" value="Genomic_DNA"/>
</dbReference>
<name>A0A5J4T5J8_9EUKA</name>
<feature type="non-terminal residue" evidence="1">
    <location>
        <position position="1"/>
    </location>
</feature>
<gene>
    <name evidence="1" type="ORF">EZS28_051191</name>
</gene>
<proteinExistence type="predicted"/>
<accession>A0A5J4T5J8</accession>
<evidence type="ECO:0000313" key="1">
    <source>
        <dbReference type="EMBL" id="KAA6353282.1"/>
    </source>
</evidence>